<gene>
    <name evidence="2" type="ORF">QBZ16_000459</name>
</gene>
<dbReference type="AlphaFoldDB" id="A0AAD9IN78"/>
<dbReference type="Pfam" id="PF08576">
    <property type="entry name" value="DUF1764"/>
    <property type="match status" value="1"/>
</dbReference>
<keyword evidence="3" id="KW-1185">Reference proteome</keyword>
<evidence type="ECO:0000313" key="2">
    <source>
        <dbReference type="EMBL" id="KAK2080605.1"/>
    </source>
</evidence>
<protein>
    <recommendedName>
        <fullName evidence="4">DUF1764 domain-containing protein</fullName>
    </recommendedName>
</protein>
<feature type="compositionally biased region" description="Basic and acidic residues" evidence="1">
    <location>
        <begin position="30"/>
        <end position="47"/>
    </location>
</feature>
<evidence type="ECO:0000313" key="3">
    <source>
        <dbReference type="Proteomes" id="UP001255856"/>
    </source>
</evidence>
<comment type="caution">
    <text evidence="2">The sequence shown here is derived from an EMBL/GenBank/DDBJ whole genome shotgun (WGS) entry which is preliminary data.</text>
</comment>
<dbReference type="InterPro" id="IPR013885">
    <property type="entry name" value="DUF1764_euk"/>
</dbReference>
<dbReference type="Proteomes" id="UP001255856">
    <property type="component" value="Unassembled WGS sequence"/>
</dbReference>
<evidence type="ECO:0000256" key="1">
    <source>
        <dbReference type="SAM" id="MobiDB-lite"/>
    </source>
</evidence>
<proteinExistence type="predicted"/>
<accession>A0AAD9IN78</accession>
<evidence type="ECO:0008006" key="4">
    <source>
        <dbReference type="Google" id="ProtNLM"/>
    </source>
</evidence>
<reference evidence="2" key="1">
    <citation type="submission" date="2021-01" db="EMBL/GenBank/DDBJ databases">
        <authorList>
            <person name="Eckstrom K.M.E."/>
        </authorList>
    </citation>
    <scope>NUCLEOTIDE SEQUENCE</scope>
    <source>
        <strain evidence="2">UVCC 0001</strain>
    </source>
</reference>
<name>A0AAD9IN78_PROWI</name>
<sequence length="80" mass="8463">MAVTTHFCAAQAAEVGPASGKAGRGPKVKGSKDDLFGAEEASGRKKTEEGYKIYTEDELGFGKYKGGDTDLCPFDCDCCF</sequence>
<feature type="region of interest" description="Disordered" evidence="1">
    <location>
        <begin position="15"/>
        <end position="47"/>
    </location>
</feature>
<organism evidence="2 3">
    <name type="scientific">Prototheca wickerhamii</name>
    <dbReference type="NCBI Taxonomy" id="3111"/>
    <lineage>
        <taxon>Eukaryota</taxon>
        <taxon>Viridiplantae</taxon>
        <taxon>Chlorophyta</taxon>
        <taxon>core chlorophytes</taxon>
        <taxon>Trebouxiophyceae</taxon>
        <taxon>Chlorellales</taxon>
        <taxon>Chlorellaceae</taxon>
        <taxon>Prototheca</taxon>
    </lineage>
</organism>
<dbReference type="EMBL" id="JASFZW010000001">
    <property type="protein sequence ID" value="KAK2080605.1"/>
    <property type="molecule type" value="Genomic_DNA"/>
</dbReference>
<dbReference type="PANTHER" id="PTHR34066:SF1">
    <property type="entry name" value="DUF1764 FAMILY PROTEIN"/>
    <property type="match status" value="1"/>
</dbReference>
<dbReference type="PANTHER" id="PTHR34066">
    <property type="entry name" value="GROWTH FACTOR 2"/>
    <property type="match status" value="1"/>
</dbReference>